<dbReference type="Pfam" id="PF00593">
    <property type="entry name" value="TonB_dep_Rec_b-barrel"/>
    <property type="match status" value="1"/>
</dbReference>
<evidence type="ECO:0000256" key="9">
    <source>
        <dbReference type="PROSITE-ProRule" id="PRU01360"/>
    </source>
</evidence>
<feature type="region of interest" description="Disordered" evidence="12">
    <location>
        <begin position="62"/>
        <end position="96"/>
    </location>
</feature>
<evidence type="ECO:0000256" key="1">
    <source>
        <dbReference type="ARBA" id="ARBA00004571"/>
    </source>
</evidence>
<dbReference type="OrthoDB" id="9760620at2"/>
<sequence>MNGDTPTKVAIATGTIRQAGGGAFRTVTAAVLLSSVSQACLAQSATPGSTIALDPILVEQSRQPERSAVRSRTVVSRPSASAPTAAQQQAQPAQSADVVRRRFDVLPGGVALVAQQDMASRGNPTLANSLSGIPGLIVQNFLGSNDQPRIQMRGAAQQNPAERGVLILNNGLPINRADGSFIVGFANPQQAESIEVYRGYMANRLGATVLSGAINFVSPTGSSQPGAQIGVSGGSFGQFNTSGQVGGKKDNVDAFFQFDTTRRDGFRDYNSSERVSVNGNVGVALSENVKTRFFMGYTDLGFDVAGPLNKAALYADPKQTATGPRVVGGVATNPGPNAVRDKPRREASQFMVGNRTTATFDAHLFDVAMGYTYTDDQFRFPISSGVRTTQGGDFTGVARYAYNPAAALLPLFETTAQYSVGSADRGYYLNQSGQTGAQFGANRLNAQTLSLYAGANVPVWQQWVLSPSISYAYATRDNDDVYTAARRPTIAYNPSNPTALLPNGSVATQSSSYSRNYSGWSPSLALTYRPDAMQTFFIAGSHSFEPPTHDDLIATVNGTPNSSPGRPTPNGALLAAAAFATPNLGAQTANTVEGGWRGRTDRFSWDVVTYYSWVDNELLTLRDVTGAALAAVNADRTTHFGVELGAGVRFSDRLSGRLAYTYQDFRFAGDPVRGNNHLGGVVPHLIHAQLQLQATDAWMVQGAVRWSPTEVAVDNMNTLFADPYAVADLRTEYQIDKTFRVFGEITNLFDKTYAATTLVVDQATSGQAAFLPADGRGFYAGIKAKF</sequence>
<evidence type="ECO:0000313" key="16">
    <source>
        <dbReference type="Proteomes" id="UP000199615"/>
    </source>
</evidence>
<keyword evidence="16" id="KW-1185">Reference proteome</keyword>
<evidence type="ECO:0000256" key="3">
    <source>
        <dbReference type="ARBA" id="ARBA00022452"/>
    </source>
</evidence>
<keyword evidence="6 11" id="KW-0798">TonB box</keyword>
<evidence type="ECO:0000259" key="14">
    <source>
        <dbReference type="Pfam" id="PF07715"/>
    </source>
</evidence>
<keyword evidence="4 9" id="KW-0812">Transmembrane</keyword>
<keyword evidence="7 9" id="KW-0472">Membrane</keyword>
<evidence type="ECO:0000313" key="15">
    <source>
        <dbReference type="EMBL" id="SEP10219.1"/>
    </source>
</evidence>
<dbReference type="PROSITE" id="PS52016">
    <property type="entry name" value="TONB_DEPENDENT_REC_3"/>
    <property type="match status" value="1"/>
</dbReference>
<dbReference type="PANTHER" id="PTHR30069">
    <property type="entry name" value="TONB-DEPENDENT OUTER MEMBRANE RECEPTOR"/>
    <property type="match status" value="1"/>
</dbReference>
<gene>
    <name evidence="15" type="ORF">SAMN05444123_10835</name>
</gene>
<evidence type="ECO:0000259" key="13">
    <source>
        <dbReference type="Pfam" id="PF00593"/>
    </source>
</evidence>
<evidence type="ECO:0000256" key="7">
    <source>
        <dbReference type="ARBA" id="ARBA00023136"/>
    </source>
</evidence>
<evidence type="ECO:0000256" key="11">
    <source>
        <dbReference type="RuleBase" id="RU003357"/>
    </source>
</evidence>
<comment type="similarity">
    <text evidence="9 11">Belongs to the TonB-dependent receptor family.</text>
</comment>
<dbReference type="InterPro" id="IPR037066">
    <property type="entry name" value="Plug_dom_sf"/>
</dbReference>
<evidence type="ECO:0000256" key="10">
    <source>
        <dbReference type="PROSITE-ProRule" id="PRU10144"/>
    </source>
</evidence>
<dbReference type="InterPro" id="IPR010917">
    <property type="entry name" value="TonB_rcpt_CS"/>
</dbReference>
<evidence type="ECO:0000256" key="6">
    <source>
        <dbReference type="ARBA" id="ARBA00023077"/>
    </source>
</evidence>
<dbReference type="RefSeq" id="WP_092685064.1">
    <property type="nucleotide sequence ID" value="NZ_FODT01000008.1"/>
</dbReference>
<evidence type="ECO:0000256" key="8">
    <source>
        <dbReference type="ARBA" id="ARBA00023237"/>
    </source>
</evidence>
<evidence type="ECO:0000256" key="12">
    <source>
        <dbReference type="SAM" id="MobiDB-lite"/>
    </source>
</evidence>
<feature type="short sequence motif" description="TonB C-terminal box" evidence="10">
    <location>
        <begin position="769"/>
        <end position="786"/>
    </location>
</feature>
<keyword evidence="2 9" id="KW-0813">Transport</keyword>
<dbReference type="GO" id="GO:0044718">
    <property type="term" value="P:siderophore transmembrane transport"/>
    <property type="evidence" value="ECO:0007669"/>
    <property type="project" value="TreeGrafter"/>
</dbReference>
<protein>
    <submittedName>
        <fullName evidence="15">Iron complex outermembrane recepter protein</fullName>
    </submittedName>
</protein>
<evidence type="ECO:0000256" key="2">
    <source>
        <dbReference type="ARBA" id="ARBA00022448"/>
    </source>
</evidence>
<keyword evidence="5" id="KW-0732">Signal</keyword>
<keyword evidence="3 9" id="KW-1134">Transmembrane beta strand</keyword>
<dbReference type="AlphaFoldDB" id="A0A1H8V462"/>
<dbReference type="InterPro" id="IPR036942">
    <property type="entry name" value="Beta-barrel_TonB_sf"/>
</dbReference>
<feature type="domain" description="TonB-dependent receptor plug" evidence="14">
    <location>
        <begin position="107"/>
        <end position="212"/>
    </location>
</feature>
<dbReference type="Pfam" id="PF07715">
    <property type="entry name" value="Plug"/>
    <property type="match status" value="1"/>
</dbReference>
<dbReference type="Gene3D" id="2.170.130.10">
    <property type="entry name" value="TonB-dependent receptor, plug domain"/>
    <property type="match status" value="1"/>
</dbReference>
<dbReference type="Proteomes" id="UP000199615">
    <property type="component" value="Unassembled WGS sequence"/>
</dbReference>
<feature type="domain" description="TonB-dependent receptor-like beta-barrel" evidence="13">
    <location>
        <begin position="329"/>
        <end position="748"/>
    </location>
</feature>
<keyword evidence="8 9" id="KW-0998">Cell outer membrane</keyword>
<reference evidence="16" key="1">
    <citation type="submission" date="2016-10" db="EMBL/GenBank/DDBJ databases">
        <authorList>
            <person name="Varghese N."/>
            <person name="Submissions S."/>
        </authorList>
    </citation>
    <scope>NUCLEOTIDE SEQUENCE [LARGE SCALE GENOMIC DNA]</scope>
    <source>
        <strain evidence="16">DSM 123</strain>
    </source>
</reference>
<evidence type="ECO:0000256" key="4">
    <source>
        <dbReference type="ARBA" id="ARBA00022692"/>
    </source>
</evidence>
<dbReference type="CDD" id="cd01347">
    <property type="entry name" value="ligand_gated_channel"/>
    <property type="match status" value="1"/>
</dbReference>
<dbReference type="InterPro" id="IPR000531">
    <property type="entry name" value="Beta-barrel_TonB"/>
</dbReference>
<dbReference type="PANTHER" id="PTHR30069:SF28">
    <property type="entry name" value="TONB-DEPENDENT RECEPTOR YNCD-RELATED"/>
    <property type="match status" value="1"/>
</dbReference>
<feature type="compositionally biased region" description="Low complexity" evidence="12">
    <location>
        <begin position="70"/>
        <end position="96"/>
    </location>
</feature>
<organism evidence="15 16">
    <name type="scientific">Rhodopseudomonas pseudopalustris</name>
    <dbReference type="NCBI Taxonomy" id="1513892"/>
    <lineage>
        <taxon>Bacteria</taxon>
        <taxon>Pseudomonadati</taxon>
        <taxon>Pseudomonadota</taxon>
        <taxon>Alphaproteobacteria</taxon>
        <taxon>Hyphomicrobiales</taxon>
        <taxon>Nitrobacteraceae</taxon>
        <taxon>Rhodopseudomonas</taxon>
    </lineage>
</organism>
<dbReference type="InterPro" id="IPR012910">
    <property type="entry name" value="Plug_dom"/>
</dbReference>
<evidence type="ECO:0000256" key="5">
    <source>
        <dbReference type="ARBA" id="ARBA00022729"/>
    </source>
</evidence>
<dbReference type="InterPro" id="IPR039426">
    <property type="entry name" value="TonB-dep_rcpt-like"/>
</dbReference>
<dbReference type="Gene3D" id="2.40.170.20">
    <property type="entry name" value="TonB-dependent receptor, beta-barrel domain"/>
    <property type="match status" value="1"/>
</dbReference>
<name>A0A1H8V462_9BRAD</name>
<dbReference type="SUPFAM" id="SSF56935">
    <property type="entry name" value="Porins"/>
    <property type="match status" value="1"/>
</dbReference>
<dbReference type="GO" id="GO:0009279">
    <property type="term" value="C:cell outer membrane"/>
    <property type="evidence" value="ECO:0007669"/>
    <property type="project" value="UniProtKB-SubCell"/>
</dbReference>
<proteinExistence type="inferred from homology"/>
<accession>A0A1H8V462</accession>
<comment type="subcellular location">
    <subcellularLocation>
        <location evidence="1 9">Cell outer membrane</location>
        <topology evidence="1 9">Multi-pass membrane protein</topology>
    </subcellularLocation>
</comment>
<dbReference type="EMBL" id="FODT01000008">
    <property type="protein sequence ID" value="SEP10219.1"/>
    <property type="molecule type" value="Genomic_DNA"/>
</dbReference>
<dbReference type="GO" id="GO:0015344">
    <property type="term" value="F:siderophore uptake transmembrane transporter activity"/>
    <property type="evidence" value="ECO:0007669"/>
    <property type="project" value="TreeGrafter"/>
</dbReference>
<dbReference type="PROSITE" id="PS01156">
    <property type="entry name" value="TONB_DEPENDENT_REC_2"/>
    <property type="match status" value="1"/>
</dbReference>